<evidence type="ECO:0000313" key="2">
    <source>
        <dbReference type="Proteomes" id="UP000483379"/>
    </source>
</evidence>
<dbReference type="EMBL" id="JAAIJQ010000348">
    <property type="protein sequence ID" value="NEV65472.1"/>
    <property type="molecule type" value="Genomic_DNA"/>
</dbReference>
<reference evidence="1 2" key="1">
    <citation type="submission" date="2020-02" db="EMBL/GenBank/DDBJ databases">
        <title>Genome sequences of Thiorhodococcus mannitoliphagus and Thiorhodococcus minor, purple sulfur photosynthetic bacteria in the gammaproteobacterial family, Chromatiaceae.</title>
        <authorList>
            <person name="Aviles F.A."/>
            <person name="Meyer T.E."/>
            <person name="Kyndt J.A."/>
        </authorList>
    </citation>
    <scope>NUCLEOTIDE SEQUENCE [LARGE SCALE GENOMIC DNA]</scope>
    <source>
        <strain evidence="1 2">DSM 11518</strain>
    </source>
</reference>
<dbReference type="RefSeq" id="WP_164456762.1">
    <property type="nucleotide sequence ID" value="NZ_JAAIJQ010000348.1"/>
</dbReference>
<accession>A0A6M0K6Z8</accession>
<organism evidence="1 2">
    <name type="scientific">Thiorhodococcus minor</name>
    <dbReference type="NCBI Taxonomy" id="57489"/>
    <lineage>
        <taxon>Bacteria</taxon>
        <taxon>Pseudomonadati</taxon>
        <taxon>Pseudomonadota</taxon>
        <taxon>Gammaproteobacteria</taxon>
        <taxon>Chromatiales</taxon>
        <taxon>Chromatiaceae</taxon>
        <taxon>Thiorhodococcus</taxon>
    </lineage>
</organism>
<dbReference type="Proteomes" id="UP000483379">
    <property type="component" value="Unassembled WGS sequence"/>
</dbReference>
<dbReference type="AlphaFoldDB" id="A0A6M0K6Z8"/>
<comment type="caution">
    <text evidence="1">The sequence shown here is derived from an EMBL/GenBank/DDBJ whole genome shotgun (WGS) entry which is preliminary data.</text>
</comment>
<proteinExistence type="predicted"/>
<feature type="non-terminal residue" evidence="1">
    <location>
        <position position="63"/>
    </location>
</feature>
<sequence length="63" mass="6897">MTQLKVMIVKDSLITLKKVTKMIEGMRRQVVQDGRTGSRASAYKFSAQEDLSAVIIVPSGLAT</sequence>
<name>A0A6M0K6Z8_9GAMM</name>
<gene>
    <name evidence="1" type="ORF">G3446_27285</name>
</gene>
<protein>
    <submittedName>
        <fullName evidence="1">Uncharacterized protein</fullName>
    </submittedName>
</protein>
<keyword evidence="2" id="KW-1185">Reference proteome</keyword>
<evidence type="ECO:0000313" key="1">
    <source>
        <dbReference type="EMBL" id="NEV65472.1"/>
    </source>
</evidence>